<dbReference type="SUPFAM" id="SSF46548">
    <property type="entry name" value="alpha-helical ferredoxin"/>
    <property type="match status" value="1"/>
</dbReference>
<dbReference type="OrthoDB" id="9767754at2"/>
<comment type="function">
    <text evidence="8">Part of a membrane-bound complex that couples electron transfer with translocation of ions across the membrane.</text>
</comment>
<dbReference type="Gene3D" id="3.30.70.20">
    <property type="match status" value="1"/>
</dbReference>
<dbReference type="InterPro" id="IPR011538">
    <property type="entry name" value="Nuo51_FMN-bd"/>
</dbReference>
<keyword evidence="8" id="KW-1003">Cell membrane</keyword>
<comment type="similarity">
    <text evidence="8">Belongs to the 4Fe4S bacterial-type ferredoxin family. RnfC subfamily.</text>
</comment>
<keyword evidence="5 8" id="KW-0249">Electron transport</keyword>
<reference evidence="10 11" key="1">
    <citation type="submission" date="2019-03" db="EMBL/GenBank/DDBJ databases">
        <title>Genomic Encyclopedia of Type Strains, Phase IV (KMG-IV): sequencing the most valuable type-strain genomes for metagenomic binning, comparative biology and taxonomic classification.</title>
        <authorList>
            <person name="Goeker M."/>
        </authorList>
    </citation>
    <scope>NUCLEOTIDE SEQUENCE [LARGE SCALE GENOMIC DNA]</scope>
    <source>
        <strain evidence="10 11">DSM 24984</strain>
    </source>
</reference>
<dbReference type="NCBIfam" id="TIGR01945">
    <property type="entry name" value="rnfC"/>
    <property type="match status" value="1"/>
</dbReference>
<keyword evidence="11" id="KW-1185">Reference proteome</keyword>
<dbReference type="SUPFAM" id="SSF142019">
    <property type="entry name" value="Nqo1 FMN-binding domain-like"/>
    <property type="match status" value="1"/>
</dbReference>
<dbReference type="HAMAP" id="MF_00461">
    <property type="entry name" value="RsxC_RnfC"/>
    <property type="match status" value="1"/>
</dbReference>
<dbReference type="PROSITE" id="PS51379">
    <property type="entry name" value="4FE4S_FER_2"/>
    <property type="match status" value="2"/>
</dbReference>
<evidence type="ECO:0000313" key="10">
    <source>
        <dbReference type="EMBL" id="TCK62574.1"/>
    </source>
</evidence>
<feature type="binding site" evidence="8">
    <location>
        <position position="402"/>
    </location>
    <ligand>
        <name>[4Fe-4S] cluster</name>
        <dbReference type="ChEBI" id="CHEBI:49883"/>
        <label>2</label>
    </ligand>
</feature>
<feature type="binding site" evidence="8">
    <location>
        <position position="406"/>
    </location>
    <ligand>
        <name>[4Fe-4S] cluster</name>
        <dbReference type="ChEBI" id="CHEBI:49883"/>
        <label>1</label>
    </ligand>
</feature>
<dbReference type="Pfam" id="PF13237">
    <property type="entry name" value="Fer4_10"/>
    <property type="match status" value="1"/>
</dbReference>
<sequence length="435" mass="47863">MPFFGFKGGVHPDYNKSLTMEKPVETLPVKPGDKYYLPLSQHIGAPAKPVVSKNQQVKTGELIAEAGGFISACLHSPVNGKVVSISHVVHPMAGRMEGIVIEADETNDEFVPISDEGTFQQIVQRAGITGMGGATFPTHVKLSPPKEVDSLLINGAECEPYLTCDHRMMLEETMKIIKGAVLIKEKLRIKNLIIAIEKNKPDAIKLFRKYEKEYGFELVPLYVKYPQGGEKQLIKACLNRVVPEGKLPVEVGVIVHNVGTAAAVYEAYTERKPLYERIVTVTGAVVNPKNLRVRVGTPILTLVEACGGFVGIPKKMVMGGPMMGMAVTSVETPVMKGTSGIVVYREEDMPNLTKYPCIRCGRCVDACPMLLVPSIMDRFVKKEMYEALEEHHVLNCIECGCCSYVCPSRRTLVGGFKTSKRHIMQMIKERGAKNA</sequence>
<dbReference type="NCBIfam" id="NF003454">
    <property type="entry name" value="PRK05035.1"/>
    <property type="match status" value="1"/>
</dbReference>
<dbReference type="GO" id="GO:0009055">
    <property type="term" value="F:electron transfer activity"/>
    <property type="evidence" value="ECO:0007669"/>
    <property type="project" value="InterPro"/>
</dbReference>
<dbReference type="EMBL" id="SMGG01000003">
    <property type="protein sequence ID" value="TCK62574.1"/>
    <property type="molecule type" value="Genomic_DNA"/>
</dbReference>
<dbReference type="PANTHER" id="PTHR43034:SF2">
    <property type="entry name" value="ION-TRANSLOCATING OXIDOREDUCTASE COMPLEX SUBUNIT C"/>
    <property type="match status" value="1"/>
</dbReference>
<feature type="binding site" evidence="8">
    <location>
        <position position="360"/>
    </location>
    <ligand>
        <name>[4Fe-4S] cluster</name>
        <dbReference type="ChEBI" id="CHEBI:49883"/>
        <label>1</label>
    </ligand>
</feature>
<proteinExistence type="inferred from homology"/>
<dbReference type="InterPro" id="IPR019554">
    <property type="entry name" value="Soluble_ligand-bd"/>
</dbReference>
<evidence type="ECO:0000313" key="11">
    <source>
        <dbReference type="Proteomes" id="UP000294614"/>
    </source>
</evidence>
<evidence type="ECO:0000256" key="6">
    <source>
        <dbReference type="ARBA" id="ARBA00023004"/>
    </source>
</evidence>
<accession>A0A4R1KDF5</accession>
<evidence type="ECO:0000256" key="1">
    <source>
        <dbReference type="ARBA" id="ARBA00022448"/>
    </source>
</evidence>
<dbReference type="InterPro" id="IPR017900">
    <property type="entry name" value="4Fe4S_Fe_S_CS"/>
</dbReference>
<dbReference type="InterPro" id="IPR026902">
    <property type="entry name" value="RnfC_N"/>
</dbReference>
<keyword evidence="7 8" id="KW-0411">Iron-sulfur</keyword>
<organism evidence="10 11">
    <name type="scientific">Seleniivibrio woodruffii</name>
    <dbReference type="NCBI Taxonomy" id="1078050"/>
    <lineage>
        <taxon>Bacteria</taxon>
        <taxon>Pseudomonadati</taxon>
        <taxon>Deferribacterota</taxon>
        <taxon>Deferribacteres</taxon>
        <taxon>Deferribacterales</taxon>
        <taxon>Geovibrionaceae</taxon>
        <taxon>Seleniivibrio</taxon>
    </lineage>
</organism>
<dbReference type="Gene3D" id="3.40.50.11540">
    <property type="entry name" value="NADH-ubiquinone oxidoreductase 51kDa subunit"/>
    <property type="match status" value="1"/>
</dbReference>
<evidence type="ECO:0000256" key="5">
    <source>
        <dbReference type="ARBA" id="ARBA00022982"/>
    </source>
</evidence>
<keyword evidence="6 8" id="KW-0408">Iron</keyword>
<dbReference type="Pfam" id="PF01512">
    <property type="entry name" value="Complex1_51K"/>
    <property type="match status" value="1"/>
</dbReference>
<keyword evidence="4 8" id="KW-0677">Repeat</keyword>
<evidence type="ECO:0000256" key="3">
    <source>
        <dbReference type="ARBA" id="ARBA00022723"/>
    </source>
</evidence>
<feature type="binding site" evidence="8">
    <location>
        <position position="363"/>
    </location>
    <ligand>
        <name>[4Fe-4S] cluster</name>
        <dbReference type="ChEBI" id="CHEBI:49883"/>
        <label>1</label>
    </ligand>
</feature>
<comment type="caution">
    <text evidence="10">The sequence shown here is derived from an EMBL/GenBank/DDBJ whole genome shotgun (WGS) entry which is preliminary data.</text>
</comment>
<evidence type="ECO:0000256" key="2">
    <source>
        <dbReference type="ARBA" id="ARBA00022485"/>
    </source>
</evidence>
<keyword evidence="8" id="KW-0472">Membrane</keyword>
<keyword evidence="2 8" id="KW-0004">4Fe-4S</keyword>
<dbReference type="PROSITE" id="PS00198">
    <property type="entry name" value="4FE4S_FER_1"/>
    <property type="match status" value="2"/>
</dbReference>
<evidence type="ECO:0000259" key="9">
    <source>
        <dbReference type="PROSITE" id="PS51379"/>
    </source>
</evidence>
<dbReference type="Pfam" id="PF10531">
    <property type="entry name" value="SLBB"/>
    <property type="match status" value="1"/>
</dbReference>
<feature type="binding site" evidence="8">
    <location>
        <position position="357"/>
    </location>
    <ligand>
        <name>[4Fe-4S] cluster</name>
        <dbReference type="ChEBI" id="CHEBI:49883"/>
        <label>1</label>
    </ligand>
</feature>
<name>A0A4R1KDF5_9BACT</name>
<dbReference type="PANTHER" id="PTHR43034">
    <property type="entry name" value="ION-TRANSLOCATING OXIDOREDUCTASE COMPLEX SUBUNIT C"/>
    <property type="match status" value="1"/>
</dbReference>
<feature type="domain" description="4Fe-4S ferredoxin-type" evidence="9">
    <location>
        <begin position="387"/>
        <end position="416"/>
    </location>
</feature>
<dbReference type="GO" id="GO:0022900">
    <property type="term" value="P:electron transport chain"/>
    <property type="evidence" value="ECO:0007669"/>
    <property type="project" value="UniProtKB-UniRule"/>
</dbReference>
<dbReference type="AlphaFoldDB" id="A0A4R1KDF5"/>
<evidence type="ECO:0000256" key="8">
    <source>
        <dbReference type="HAMAP-Rule" id="MF_00461"/>
    </source>
</evidence>
<dbReference type="GO" id="GO:0046872">
    <property type="term" value="F:metal ion binding"/>
    <property type="evidence" value="ECO:0007669"/>
    <property type="project" value="UniProtKB-KW"/>
</dbReference>
<feature type="binding site" evidence="8">
    <location>
        <position position="396"/>
    </location>
    <ligand>
        <name>[4Fe-4S] cluster</name>
        <dbReference type="ChEBI" id="CHEBI:49883"/>
        <label>2</label>
    </ligand>
</feature>
<dbReference type="InterPro" id="IPR037225">
    <property type="entry name" value="Nuo51_FMN-bd_sf"/>
</dbReference>
<feature type="binding site" evidence="8">
    <location>
        <position position="367"/>
    </location>
    <ligand>
        <name>[4Fe-4S] cluster</name>
        <dbReference type="ChEBI" id="CHEBI:49883"/>
        <label>2</label>
    </ligand>
</feature>
<comment type="subcellular location">
    <subcellularLocation>
        <location evidence="8">Cell membrane</location>
        <topology evidence="8">Peripheral membrane protein</topology>
    </subcellularLocation>
</comment>
<gene>
    <name evidence="8" type="primary">rnfC</name>
    <name evidence="10" type="ORF">C8D98_1103</name>
</gene>
<keyword evidence="1 8" id="KW-0813">Transport</keyword>
<feature type="domain" description="4Fe-4S ferredoxin-type" evidence="9">
    <location>
        <begin position="348"/>
        <end position="378"/>
    </location>
</feature>
<dbReference type="GO" id="GO:0005886">
    <property type="term" value="C:plasma membrane"/>
    <property type="evidence" value="ECO:0007669"/>
    <property type="project" value="UniProtKB-SubCell"/>
</dbReference>
<dbReference type="InterPro" id="IPR010208">
    <property type="entry name" value="Ion_transpt_RnfC/RsxC"/>
</dbReference>
<keyword evidence="3 8" id="KW-0479">Metal-binding</keyword>
<dbReference type="InterPro" id="IPR017896">
    <property type="entry name" value="4Fe4S_Fe-S-bd"/>
</dbReference>
<evidence type="ECO:0000256" key="4">
    <source>
        <dbReference type="ARBA" id="ARBA00022737"/>
    </source>
</evidence>
<dbReference type="Proteomes" id="UP000294614">
    <property type="component" value="Unassembled WGS sequence"/>
</dbReference>
<keyword evidence="8" id="KW-1278">Translocase</keyword>
<dbReference type="GO" id="GO:0051539">
    <property type="term" value="F:4 iron, 4 sulfur cluster binding"/>
    <property type="evidence" value="ECO:0007669"/>
    <property type="project" value="UniProtKB-KW"/>
</dbReference>
<evidence type="ECO:0000256" key="7">
    <source>
        <dbReference type="ARBA" id="ARBA00023014"/>
    </source>
</evidence>
<dbReference type="Pfam" id="PF13375">
    <property type="entry name" value="RnfC_N"/>
    <property type="match status" value="1"/>
</dbReference>
<comment type="subunit">
    <text evidence="8">The complex is composed of six subunits: RnfA, RnfB, RnfC, RnfD, RnfE and RnfG.</text>
</comment>
<comment type="cofactor">
    <cofactor evidence="8">
        <name>[4Fe-4S] cluster</name>
        <dbReference type="ChEBI" id="CHEBI:49883"/>
    </cofactor>
    <text evidence="8">Binds 2 [4Fe-4S] clusters per subunit.</text>
</comment>
<dbReference type="RefSeq" id="WP_132872731.1">
    <property type="nucleotide sequence ID" value="NZ_SMGG01000003.1"/>
</dbReference>
<protein>
    <recommendedName>
        <fullName evidence="8">Ion-translocating oxidoreductase complex subunit C</fullName>
        <ecNumber evidence="8">7.-.-.-</ecNumber>
    </recommendedName>
    <alternativeName>
        <fullName evidence="8">Rnf electron transport complex subunit C</fullName>
    </alternativeName>
</protein>
<feature type="binding site" evidence="8">
    <location>
        <position position="399"/>
    </location>
    <ligand>
        <name>[4Fe-4S] cluster</name>
        <dbReference type="ChEBI" id="CHEBI:49883"/>
        <label>2</label>
    </ligand>
</feature>
<dbReference type="EC" id="7.-.-.-" evidence="8"/>